<protein>
    <submittedName>
        <fullName evidence="5">Signal protein PDZ</fullName>
    </submittedName>
</protein>
<dbReference type="SUPFAM" id="SSF50494">
    <property type="entry name" value="Trypsin-like serine proteases"/>
    <property type="match status" value="1"/>
</dbReference>
<feature type="compositionally biased region" description="Polar residues" evidence="3">
    <location>
        <begin position="279"/>
        <end position="289"/>
    </location>
</feature>
<organism evidence="5 6">
    <name type="scientific">Arthrobacter globiformis</name>
    <dbReference type="NCBI Taxonomy" id="1665"/>
    <lineage>
        <taxon>Bacteria</taxon>
        <taxon>Bacillati</taxon>
        <taxon>Actinomycetota</taxon>
        <taxon>Actinomycetes</taxon>
        <taxon>Micrococcales</taxon>
        <taxon>Micrococcaceae</taxon>
        <taxon>Arthrobacter</taxon>
    </lineage>
</organism>
<dbReference type="PRINTS" id="PR00834">
    <property type="entry name" value="PROTEASES2C"/>
</dbReference>
<dbReference type="InterPro" id="IPR036034">
    <property type="entry name" value="PDZ_sf"/>
</dbReference>
<dbReference type="PANTHER" id="PTHR43343:SF3">
    <property type="entry name" value="PROTEASE DO-LIKE 8, CHLOROPLASTIC"/>
    <property type="match status" value="1"/>
</dbReference>
<evidence type="ECO:0000313" key="6">
    <source>
        <dbReference type="Proteomes" id="UP000249166"/>
    </source>
</evidence>
<feature type="domain" description="PDZ" evidence="4">
    <location>
        <begin position="198"/>
        <end position="274"/>
    </location>
</feature>
<evidence type="ECO:0000256" key="3">
    <source>
        <dbReference type="SAM" id="MobiDB-lite"/>
    </source>
</evidence>
<dbReference type="GO" id="GO:0006508">
    <property type="term" value="P:proteolysis"/>
    <property type="evidence" value="ECO:0007669"/>
    <property type="project" value="UniProtKB-KW"/>
</dbReference>
<dbReference type="EMBL" id="QLNP01000083">
    <property type="protein sequence ID" value="RAM36857.1"/>
    <property type="molecule type" value="Genomic_DNA"/>
</dbReference>
<keyword evidence="2" id="KW-0378">Hydrolase</keyword>
<dbReference type="InterPro" id="IPR001478">
    <property type="entry name" value="PDZ"/>
</dbReference>
<reference evidence="5 6" key="1">
    <citation type="submission" date="2018-04" db="EMBL/GenBank/DDBJ databases">
        <title>Bacteria isolated from cave deposits of Manipur.</title>
        <authorList>
            <person name="Sahoo D."/>
            <person name="Sarangthem I."/>
            <person name="Nandeibam J."/>
        </authorList>
    </citation>
    <scope>NUCLEOTIDE SEQUENCE [LARGE SCALE GENOMIC DNA]</scope>
    <source>
        <strain evidence="6">mrc11</strain>
    </source>
</reference>
<dbReference type="PANTHER" id="PTHR43343">
    <property type="entry name" value="PEPTIDASE S12"/>
    <property type="match status" value="1"/>
</dbReference>
<dbReference type="AlphaFoldDB" id="A0A328HE68"/>
<dbReference type="InterPro" id="IPR001940">
    <property type="entry name" value="Peptidase_S1C"/>
</dbReference>
<proteinExistence type="predicted"/>
<evidence type="ECO:0000256" key="2">
    <source>
        <dbReference type="ARBA" id="ARBA00022801"/>
    </source>
</evidence>
<dbReference type="SMART" id="SM00228">
    <property type="entry name" value="PDZ"/>
    <property type="match status" value="1"/>
</dbReference>
<dbReference type="Pfam" id="PF13180">
    <property type="entry name" value="PDZ_2"/>
    <property type="match status" value="1"/>
</dbReference>
<feature type="region of interest" description="Disordered" evidence="3">
    <location>
        <begin position="262"/>
        <end position="289"/>
    </location>
</feature>
<comment type="caution">
    <text evidence="5">The sequence shown here is derived from an EMBL/GenBank/DDBJ whole genome shotgun (WGS) entry which is preliminary data.</text>
</comment>
<keyword evidence="1" id="KW-0645">Protease</keyword>
<dbReference type="PROSITE" id="PS50106">
    <property type="entry name" value="PDZ"/>
    <property type="match status" value="1"/>
</dbReference>
<evidence type="ECO:0000313" key="5">
    <source>
        <dbReference type="EMBL" id="RAM36857.1"/>
    </source>
</evidence>
<dbReference type="InterPro" id="IPR051201">
    <property type="entry name" value="Chloro_Bact_Ser_Proteases"/>
</dbReference>
<dbReference type="Pfam" id="PF13365">
    <property type="entry name" value="Trypsin_2"/>
    <property type="match status" value="1"/>
</dbReference>
<dbReference type="CDD" id="cd06779">
    <property type="entry name" value="cpPDZ_Deg_HtrA-like"/>
    <property type="match status" value="1"/>
</dbReference>
<gene>
    <name evidence="5" type="ORF">DBZ45_13005</name>
</gene>
<evidence type="ECO:0000256" key="1">
    <source>
        <dbReference type="ARBA" id="ARBA00022670"/>
    </source>
</evidence>
<dbReference type="GO" id="GO:0004252">
    <property type="term" value="F:serine-type endopeptidase activity"/>
    <property type="evidence" value="ECO:0007669"/>
    <property type="project" value="InterPro"/>
</dbReference>
<dbReference type="Proteomes" id="UP000249166">
    <property type="component" value="Unassembled WGS sequence"/>
</dbReference>
<dbReference type="Gene3D" id="2.40.10.120">
    <property type="match status" value="1"/>
</dbReference>
<dbReference type="InterPro" id="IPR009003">
    <property type="entry name" value="Peptidase_S1_PA"/>
</dbReference>
<name>A0A328HE68_ARTGO</name>
<evidence type="ECO:0000259" key="4">
    <source>
        <dbReference type="PROSITE" id="PS50106"/>
    </source>
</evidence>
<dbReference type="Gene3D" id="2.30.42.10">
    <property type="match status" value="1"/>
</dbReference>
<accession>A0A328HE68</accession>
<dbReference type="RefSeq" id="WP_111904320.1">
    <property type="nucleotide sequence ID" value="NZ_QLNP01000083.1"/>
</dbReference>
<dbReference type="SUPFAM" id="SSF50156">
    <property type="entry name" value="PDZ domain-like"/>
    <property type="match status" value="1"/>
</dbReference>
<dbReference type="OrthoDB" id="9758917at2"/>
<sequence length="289" mass="29317">MVTIQTSGGIGSGVVYRSDGTIVTDAHVVEDEQKKPFKSVRIHFADGSQAPATVVGVDDPTDVAVVKADRGNLPAAKFSTTLPEVGQLAVVLGSPLGLEQTVTAGIVSALHRNMPPSEGSPQGLIDLIQTDAPISPGNSGGAVVNSNSEVIGLSEAYLPPSSGAVSIGFVTPAATVIDVADQILKSGVAAHAVLGIIPTDISPEVASRFGLPTTSGALVIEVAREGPAAKAGLQPGDIITQFDGQKIASVTDLLAAIRKKEPGQQSDVGFQRGQDTKSTKVTLGSTTKG</sequence>